<dbReference type="OrthoDB" id="2192665at2"/>
<dbReference type="InterPro" id="IPR002178">
    <property type="entry name" value="PTS_EIIA_type-2_dom"/>
</dbReference>
<dbReference type="RefSeq" id="WP_018374280.1">
    <property type="nucleotide sequence ID" value="NZ_LT906439.1"/>
</dbReference>
<keyword evidence="3" id="KW-1185">Reference proteome</keyword>
<dbReference type="Gene3D" id="3.40.930.10">
    <property type="entry name" value="Mannitol-specific EII, Chain A"/>
    <property type="match status" value="1"/>
</dbReference>
<reference evidence="2 3" key="1">
    <citation type="submission" date="2017-06" db="EMBL/GenBank/DDBJ databases">
        <authorList>
            <consortium name="Pathogen Informatics"/>
        </authorList>
    </citation>
    <scope>NUCLEOTIDE SEQUENCE [LARGE SCALE GENOMIC DNA]</scope>
    <source>
        <strain evidence="2 3">NCTC13788</strain>
    </source>
</reference>
<accession>A0A239SXJ7</accession>
<evidence type="ECO:0000313" key="2">
    <source>
        <dbReference type="EMBL" id="SNU89313.1"/>
    </source>
</evidence>
<organism evidence="2 3">
    <name type="scientific">Streptococcus merionis</name>
    <dbReference type="NCBI Taxonomy" id="400065"/>
    <lineage>
        <taxon>Bacteria</taxon>
        <taxon>Bacillati</taxon>
        <taxon>Bacillota</taxon>
        <taxon>Bacilli</taxon>
        <taxon>Lactobacillales</taxon>
        <taxon>Streptococcaceae</taxon>
        <taxon>Streptococcus</taxon>
    </lineage>
</organism>
<dbReference type="Proteomes" id="UP000215185">
    <property type="component" value="Chromosome 1"/>
</dbReference>
<dbReference type="EMBL" id="LT906439">
    <property type="protein sequence ID" value="SNU89313.1"/>
    <property type="molecule type" value="Genomic_DNA"/>
</dbReference>
<feature type="domain" description="PTS EIIA type-2" evidence="1">
    <location>
        <begin position="1"/>
        <end position="141"/>
    </location>
</feature>
<dbReference type="PROSITE" id="PS51094">
    <property type="entry name" value="PTS_EIIA_TYPE_2"/>
    <property type="match status" value="1"/>
</dbReference>
<proteinExistence type="predicted"/>
<dbReference type="Pfam" id="PF00359">
    <property type="entry name" value="PTS_EIIA_2"/>
    <property type="match status" value="1"/>
</dbReference>
<evidence type="ECO:0000259" key="1">
    <source>
        <dbReference type="PROSITE" id="PS51094"/>
    </source>
</evidence>
<gene>
    <name evidence="2" type="ORF">SAMEA4412692_01440</name>
</gene>
<dbReference type="AlphaFoldDB" id="A0A239SXJ7"/>
<dbReference type="KEGG" id="smen:SAMEA4412692_1440"/>
<evidence type="ECO:0000313" key="3">
    <source>
        <dbReference type="Proteomes" id="UP000215185"/>
    </source>
</evidence>
<protein>
    <submittedName>
        <fullName evidence="2">Putative PTS system, EIIA component</fullName>
    </submittedName>
</protein>
<dbReference type="SUPFAM" id="SSF55804">
    <property type="entry name" value="Phoshotransferase/anion transport protein"/>
    <property type="match status" value="1"/>
</dbReference>
<dbReference type="InterPro" id="IPR016152">
    <property type="entry name" value="PTrfase/Anion_transptr"/>
</dbReference>
<name>A0A239SXJ7_9STRE</name>
<dbReference type="STRING" id="1123308.GCA_000380085_01742"/>
<dbReference type="eggNOG" id="COG1762">
    <property type="taxonomic scope" value="Bacteria"/>
</dbReference>
<sequence>MEKRWIKFYSGESFPDRDSVYDFLVSKLCETAEGQLLLKDKLYYREEIGSIQIEEQVVLPHLQYEGPWQGIIILRLKTPIKIWSEGIDSVKLVICLVISEEMEENAKKKIRSFVRKLSRRDFFQFLLQKEESIIEAYLEQGDL</sequence>